<comment type="caution">
    <text evidence="2">The sequence shown here is derived from an EMBL/GenBank/DDBJ whole genome shotgun (WGS) entry which is preliminary data.</text>
</comment>
<feature type="signal peptide" evidence="1">
    <location>
        <begin position="1"/>
        <end position="21"/>
    </location>
</feature>
<evidence type="ECO:0000313" key="2">
    <source>
        <dbReference type="EMBL" id="GJD50580.1"/>
    </source>
</evidence>
<feature type="chain" id="PRO_5046063109" description="Lytic murein transglycosylase" evidence="1">
    <location>
        <begin position="22"/>
        <end position="88"/>
    </location>
</feature>
<dbReference type="EMBL" id="BPQH01000010">
    <property type="protein sequence ID" value="GJD50580.1"/>
    <property type="molecule type" value="Genomic_DNA"/>
</dbReference>
<sequence>MSRRLAIALALLAATAGPAAAQDGRVPAADAAPAPAQASGAPFLPALARAVRAFVDGAPPRLDDAPDRRMAVLKAWLARHDAALAQDR</sequence>
<gene>
    <name evidence="2" type="ORF">OPKNFCMD_3323</name>
</gene>
<reference evidence="2" key="2">
    <citation type="submission" date="2021-08" db="EMBL/GenBank/DDBJ databases">
        <authorList>
            <person name="Tani A."/>
            <person name="Ola A."/>
            <person name="Ogura Y."/>
            <person name="Katsura K."/>
            <person name="Hayashi T."/>
        </authorList>
    </citation>
    <scope>NUCLEOTIDE SEQUENCE</scope>
    <source>
        <strain evidence="2">KCTC 52305</strain>
    </source>
</reference>
<dbReference type="Proteomes" id="UP001055167">
    <property type="component" value="Unassembled WGS sequence"/>
</dbReference>
<organism evidence="2 3">
    <name type="scientific">Methylobacterium crusticola</name>
    <dbReference type="NCBI Taxonomy" id="1697972"/>
    <lineage>
        <taxon>Bacteria</taxon>
        <taxon>Pseudomonadati</taxon>
        <taxon>Pseudomonadota</taxon>
        <taxon>Alphaproteobacteria</taxon>
        <taxon>Hyphomicrobiales</taxon>
        <taxon>Methylobacteriaceae</taxon>
        <taxon>Methylobacterium</taxon>
    </lineage>
</organism>
<dbReference type="RefSeq" id="WP_128562052.1">
    <property type="nucleotide sequence ID" value="NZ_BPQH01000010.1"/>
</dbReference>
<keyword evidence="1" id="KW-0732">Signal</keyword>
<reference evidence="2" key="1">
    <citation type="journal article" date="2021" name="Front. Microbiol.">
        <title>Comprehensive Comparative Genomics and Phenotyping of Methylobacterium Species.</title>
        <authorList>
            <person name="Alessa O."/>
            <person name="Ogura Y."/>
            <person name="Fujitani Y."/>
            <person name="Takami H."/>
            <person name="Hayashi T."/>
            <person name="Sahin N."/>
            <person name="Tani A."/>
        </authorList>
    </citation>
    <scope>NUCLEOTIDE SEQUENCE</scope>
    <source>
        <strain evidence="2">KCTC 52305</strain>
    </source>
</reference>
<evidence type="ECO:0008006" key="4">
    <source>
        <dbReference type="Google" id="ProtNLM"/>
    </source>
</evidence>
<name>A0ABQ4QYU2_9HYPH</name>
<evidence type="ECO:0000313" key="3">
    <source>
        <dbReference type="Proteomes" id="UP001055167"/>
    </source>
</evidence>
<proteinExistence type="predicted"/>
<keyword evidence="3" id="KW-1185">Reference proteome</keyword>
<protein>
    <recommendedName>
        <fullName evidence="4">Lytic murein transglycosylase</fullName>
    </recommendedName>
</protein>
<accession>A0ABQ4QYU2</accession>
<evidence type="ECO:0000256" key="1">
    <source>
        <dbReference type="SAM" id="SignalP"/>
    </source>
</evidence>